<sequence length="37" mass="4026">MAHCIGKASTVQTCFNSSTSTTCFEKLRQPSTPSYIV</sequence>
<evidence type="ECO:0000313" key="2">
    <source>
        <dbReference type="Proteomes" id="UP001331761"/>
    </source>
</evidence>
<comment type="caution">
    <text evidence="1">The sequence shown here is derived from an EMBL/GenBank/DDBJ whole genome shotgun (WGS) entry which is preliminary data.</text>
</comment>
<proteinExistence type="predicted"/>
<dbReference type="AlphaFoldDB" id="A0AAN8EVE8"/>
<name>A0AAN8EVE8_TRICO</name>
<evidence type="ECO:0000313" key="1">
    <source>
        <dbReference type="EMBL" id="KAK5964464.1"/>
    </source>
</evidence>
<accession>A0AAN8EVE8</accession>
<reference evidence="1 2" key="1">
    <citation type="submission" date="2019-10" db="EMBL/GenBank/DDBJ databases">
        <title>Assembly and Annotation for the nematode Trichostrongylus colubriformis.</title>
        <authorList>
            <person name="Martin J."/>
        </authorList>
    </citation>
    <scope>NUCLEOTIDE SEQUENCE [LARGE SCALE GENOMIC DNA]</scope>
    <source>
        <strain evidence="1">G859</strain>
        <tissue evidence="1">Whole worm</tissue>
    </source>
</reference>
<protein>
    <submittedName>
        <fullName evidence="1">Uncharacterized protein</fullName>
    </submittedName>
</protein>
<dbReference type="EMBL" id="WIXE01025760">
    <property type="protein sequence ID" value="KAK5964464.1"/>
    <property type="molecule type" value="Genomic_DNA"/>
</dbReference>
<keyword evidence="2" id="KW-1185">Reference proteome</keyword>
<dbReference type="Proteomes" id="UP001331761">
    <property type="component" value="Unassembled WGS sequence"/>
</dbReference>
<gene>
    <name evidence="1" type="ORF">GCK32_022619</name>
</gene>
<organism evidence="1 2">
    <name type="scientific">Trichostrongylus colubriformis</name>
    <name type="common">Black scour worm</name>
    <dbReference type="NCBI Taxonomy" id="6319"/>
    <lineage>
        <taxon>Eukaryota</taxon>
        <taxon>Metazoa</taxon>
        <taxon>Ecdysozoa</taxon>
        <taxon>Nematoda</taxon>
        <taxon>Chromadorea</taxon>
        <taxon>Rhabditida</taxon>
        <taxon>Rhabditina</taxon>
        <taxon>Rhabditomorpha</taxon>
        <taxon>Strongyloidea</taxon>
        <taxon>Trichostrongylidae</taxon>
        <taxon>Trichostrongylus</taxon>
    </lineage>
</organism>